<proteinExistence type="predicted"/>
<accession>A0AAV9IZY3</accession>
<dbReference type="Gene3D" id="3.40.1570.10">
    <property type="entry name" value="HemS/ChuS/ChuX like domains"/>
    <property type="match status" value="1"/>
</dbReference>
<organism evidence="1 2">
    <name type="scientific">Cyanidium caldarium</name>
    <name type="common">Red alga</name>
    <dbReference type="NCBI Taxonomy" id="2771"/>
    <lineage>
        <taxon>Eukaryota</taxon>
        <taxon>Rhodophyta</taxon>
        <taxon>Bangiophyceae</taxon>
        <taxon>Cyanidiales</taxon>
        <taxon>Cyanidiaceae</taxon>
        <taxon>Cyanidium</taxon>
    </lineage>
</organism>
<dbReference type="InterPro" id="IPR053733">
    <property type="entry name" value="Heme_Transport_Util_sf"/>
</dbReference>
<reference evidence="1 2" key="1">
    <citation type="submission" date="2022-07" db="EMBL/GenBank/DDBJ databases">
        <title>Genome-wide signatures of adaptation to extreme environments.</title>
        <authorList>
            <person name="Cho C.H."/>
            <person name="Yoon H.S."/>
        </authorList>
    </citation>
    <scope>NUCLEOTIDE SEQUENCE [LARGE SCALE GENOMIC DNA]</scope>
    <source>
        <strain evidence="1 2">DBV 063 E5</strain>
    </source>
</reference>
<dbReference type="EMBL" id="JANCYW010000013">
    <property type="protein sequence ID" value="KAK4537685.1"/>
    <property type="molecule type" value="Genomic_DNA"/>
</dbReference>
<sequence>MFVASVVFVTPSHARRAACRSSPHSLPVPRQGLPTSLTRLRACSPPSPPSPSSANKLPTAAELLTEVALSFDAVRLVSVTSSGAAVVESTLPLLAEGAHVREYREFTDEASVGAAATAMGREGTNNHNKDILTISTPDRTHEVFLDGRRLRAVLFVRERRAARRPHAGSHDGNHHAYVYSIRWLDENDALVIAMIVSAPTSPSDGAEERKRHRRAIEVWQAMRDKYGERLHLAHDA</sequence>
<gene>
    <name evidence="1" type="ORF">CDCA_CDCA13G3710</name>
</gene>
<protein>
    <submittedName>
        <fullName evidence="1">Uncharacterized protein</fullName>
    </submittedName>
</protein>
<dbReference type="Proteomes" id="UP001301350">
    <property type="component" value="Unassembled WGS sequence"/>
</dbReference>
<keyword evidence="2" id="KW-1185">Reference proteome</keyword>
<evidence type="ECO:0000313" key="2">
    <source>
        <dbReference type="Proteomes" id="UP001301350"/>
    </source>
</evidence>
<comment type="caution">
    <text evidence="1">The sequence shown here is derived from an EMBL/GenBank/DDBJ whole genome shotgun (WGS) entry which is preliminary data.</text>
</comment>
<name>A0AAV9IZY3_CYACA</name>
<dbReference type="AlphaFoldDB" id="A0AAV9IZY3"/>
<evidence type="ECO:0000313" key="1">
    <source>
        <dbReference type="EMBL" id="KAK4537685.1"/>
    </source>
</evidence>